<dbReference type="RefSeq" id="XP_066921681.1">
    <property type="nucleotide sequence ID" value="XM_067065580.1"/>
</dbReference>
<reference evidence="6" key="1">
    <citation type="submission" date="2021-01" db="UniProtKB">
        <authorList>
            <consortium name="EnsemblMetazoa"/>
        </authorList>
    </citation>
    <scope>IDENTIFICATION</scope>
</reference>
<feature type="signal peptide" evidence="3">
    <location>
        <begin position="1"/>
        <end position="21"/>
    </location>
</feature>
<dbReference type="AlphaFoldDB" id="A0A7M5XI09"/>
<name>A0A7M5XI09_9CNID</name>
<dbReference type="Gene3D" id="1.10.225.10">
    <property type="entry name" value="Saposin-like"/>
    <property type="match status" value="3"/>
</dbReference>
<dbReference type="Pfam" id="PF00095">
    <property type="entry name" value="WAP"/>
    <property type="match status" value="1"/>
</dbReference>
<dbReference type="RefSeq" id="XP_066921688.1">
    <property type="nucleotide sequence ID" value="XM_067065587.1"/>
</dbReference>
<sequence>MIQSGVIILLLASVAVTCINGLDNKEATEECRLMIEKTRARFNENQDMMENTIEYVCKQMGRKKCEHRLKKKLSMFLNPEKFDATKFCGAMTQTLQMVGEYTKQFRKCEEGKPCPFLCKTCKSMVTYVTYAIKVLNMTSEQVKGEMESYCKVLSPALIDANLCKTTVNHMEEIVQQILQEVTPGNICVELKVCNGTVQSMEDKVREIFKKGGHKIFKGFRHQMKKMMKNFADKMTPDSSVSFANAMERHQQMMKKFQKKFFHGHGKPVFPNFFDHEKWGLKRKHHFKNRWNKVRQEVRECMESHRKNFKNMFGRLHKVGHFGFGKFGKMFGGGQEENEETKEPMEQTTKPGRCPGFMSKACFKVRPEAVCTGDEDCSGDQKCCQTGCVAKICAKPEEEKEIEPEIIDETSEVNDNEDDVITDNNDINVPTIETNEKNVVFKDEGEPKSRERRSIFDHLGDTFDTSSFTDFMDDGDNNEDDELSPEEMDIETPEDWYNPSEFDGDTSGVIEGLSGKGLEYLKEPFDGSWMTDEEEEEEDELKFKPPKVPFGNLFGGFGTLFSTGLPKSIEKKIDEAIEQATKGLDKMKEEIKNKNFTGLIPNVPGFPVTAGFECKVCTVIVKVIEFEVKSVNASIEEIEKVVKGLCNLYPVQPAREACDKIVDEIDEIVQLIEKDVEVKDICITLGLCPNSTLSDKMKTVSFVTPNGDCDKMCSFWRTLHNGDVDKTMRMWIEAKEQLVDMCEKSTFKEKCMKMLTTFEKAERQLGSVLTRDLTKQPIGEEAEEQEPITNEEVESTCKCFKKQPIFVTENFDRCQLCQQMQTGLMRDVMDAKISMEFLIAQMNKFCEGVPEENPKCKTIIKTFNTSFSQLESKLESRASFCSVIGYCQSEEDKSTMKEMMKQGFGNMGSFLPSLGLGIGGNPLNKESQCSFCSDCMKNIKNTLKNVTSTGMPEEDITPMLKDGFAIYCRSMKKEDVVEKVCKRIYNGMESIQRTIISTSSTRPTPSTTTETPTEENVAADDEFGLCKDFDMC</sequence>
<feature type="domain" description="WAP" evidence="5">
    <location>
        <begin position="346"/>
        <end position="396"/>
    </location>
</feature>
<dbReference type="PROSITE" id="PS51390">
    <property type="entry name" value="WAP"/>
    <property type="match status" value="1"/>
</dbReference>
<feature type="region of interest" description="Disordered" evidence="2">
    <location>
        <begin position="994"/>
        <end position="1013"/>
    </location>
</feature>
<evidence type="ECO:0000256" key="2">
    <source>
        <dbReference type="SAM" id="MobiDB-lite"/>
    </source>
</evidence>
<organism evidence="6 7">
    <name type="scientific">Clytia hemisphaerica</name>
    <dbReference type="NCBI Taxonomy" id="252671"/>
    <lineage>
        <taxon>Eukaryota</taxon>
        <taxon>Metazoa</taxon>
        <taxon>Cnidaria</taxon>
        <taxon>Hydrozoa</taxon>
        <taxon>Hydroidolina</taxon>
        <taxon>Leptothecata</taxon>
        <taxon>Obeliida</taxon>
        <taxon>Clytiidae</taxon>
        <taxon>Clytia</taxon>
    </lineage>
</organism>
<feature type="domain" description="Saposin B-type" evidence="4">
    <location>
        <begin position="609"/>
        <end position="691"/>
    </location>
</feature>
<evidence type="ECO:0000256" key="3">
    <source>
        <dbReference type="SAM" id="SignalP"/>
    </source>
</evidence>
<evidence type="ECO:0000259" key="5">
    <source>
        <dbReference type="PROSITE" id="PS51390"/>
    </source>
</evidence>
<evidence type="ECO:0000313" key="6">
    <source>
        <dbReference type="EnsemblMetazoa" id="CLYHEMP023243.1"/>
    </source>
</evidence>
<keyword evidence="1" id="KW-1015">Disulfide bond</keyword>
<dbReference type="CDD" id="cd00199">
    <property type="entry name" value="WAP"/>
    <property type="match status" value="1"/>
</dbReference>
<keyword evidence="7" id="KW-1185">Reference proteome</keyword>
<protein>
    <submittedName>
        <fullName evidence="6">Uncharacterized protein</fullName>
    </submittedName>
</protein>
<accession>A0A7M5XI09</accession>
<dbReference type="EnsemblMetazoa" id="CLYHEMT023243.1">
    <property type="protein sequence ID" value="CLYHEMP023243.1"/>
    <property type="gene ID" value="CLYHEMG023243"/>
</dbReference>
<feature type="domain" description="Saposin B-type" evidence="4">
    <location>
        <begin position="809"/>
        <end position="890"/>
    </location>
</feature>
<dbReference type="PROSITE" id="PS50015">
    <property type="entry name" value="SAP_B"/>
    <property type="match status" value="3"/>
</dbReference>
<evidence type="ECO:0000256" key="1">
    <source>
        <dbReference type="ARBA" id="ARBA00023157"/>
    </source>
</evidence>
<proteinExistence type="predicted"/>
<dbReference type="PANTHER" id="PTHR11480">
    <property type="entry name" value="SAPOSIN-RELATED"/>
    <property type="match status" value="1"/>
</dbReference>
<evidence type="ECO:0000313" key="7">
    <source>
        <dbReference type="Proteomes" id="UP000594262"/>
    </source>
</evidence>
<dbReference type="GeneID" id="136809002"/>
<dbReference type="SUPFAM" id="SSF57256">
    <property type="entry name" value="Elafin-like"/>
    <property type="match status" value="1"/>
</dbReference>
<dbReference type="SMART" id="SM00217">
    <property type="entry name" value="WAP"/>
    <property type="match status" value="1"/>
</dbReference>
<dbReference type="InterPro" id="IPR011001">
    <property type="entry name" value="Saposin-like"/>
</dbReference>
<feature type="domain" description="Saposin B-type" evidence="4">
    <location>
        <begin position="114"/>
        <end position="197"/>
    </location>
</feature>
<dbReference type="InterPro" id="IPR008139">
    <property type="entry name" value="SaposinB_dom"/>
</dbReference>
<dbReference type="OrthoDB" id="4473401at2759"/>
<evidence type="ECO:0000259" key="4">
    <source>
        <dbReference type="PROSITE" id="PS50015"/>
    </source>
</evidence>
<keyword evidence="3" id="KW-0732">Signal</keyword>
<dbReference type="GO" id="GO:0030414">
    <property type="term" value="F:peptidase inhibitor activity"/>
    <property type="evidence" value="ECO:0007669"/>
    <property type="project" value="InterPro"/>
</dbReference>
<dbReference type="SUPFAM" id="SSF47862">
    <property type="entry name" value="Saposin"/>
    <property type="match status" value="3"/>
</dbReference>
<dbReference type="InterPro" id="IPR008197">
    <property type="entry name" value="WAP_dom"/>
</dbReference>
<dbReference type="GO" id="GO:0005576">
    <property type="term" value="C:extracellular region"/>
    <property type="evidence" value="ECO:0007669"/>
    <property type="project" value="InterPro"/>
</dbReference>
<dbReference type="Gene3D" id="4.10.75.10">
    <property type="entry name" value="Elafin-like"/>
    <property type="match status" value="1"/>
</dbReference>
<dbReference type="InterPro" id="IPR036645">
    <property type="entry name" value="Elafin-like_sf"/>
</dbReference>
<dbReference type="SMART" id="SM00741">
    <property type="entry name" value="SapB"/>
    <property type="match status" value="3"/>
</dbReference>
<dbReference type="InterPro" id="IPR051428">
    <property type="entry name" value="Sphingo_Act-Surfact_Prot"/>
</dbReference>
<dbReference type="Proteomes" id="UP000594262">
    <property type="component" value="Unplaced"/>
</dbReference>
<feature type="chain" id="PRO_5029849919" evidence="3">
    <location>
        <begin position="22"/>
        <end position="1031"/>
    </location>
</feature>